<dbReference type="Pfam" id="PF00239">
    <property type="entry name" value="Resolvase"/>
    <property type="match status" value="1"/>
</dbReference>
<dbReference type="InterPro" id="IPR036162">
    <property type="entry name" value="Resolvase-like_N_sf"/>
</dbReference>
<comment type="similarity">
    <text evidence="1">Belongs to the site-specific recombinase resolvase family.</text>
</comment>
<keyword evidence="8" id="KW-1185">Reference proteome</keyword>
<dbReference type="PANTHER" id="PTHR30461">
    <property type="entry name" value="DNA-INVERTASE FROM LAMBDOID PROPHAGE"/>
    <property type="match status" value="1"/>
</dbReference>
<dbReference type="InterPro" id="IPR006120">
    <property type="entry name" value="Resolvase_HTH_dom"/>
</dbReference>
<dbReference type="CDD" id="cd03768">
    <property type="entry name" value="SR_ResInv"/>
    <property type="match status" value="1"/>
</dbReference>
<gene>
    <name evidence="7" type="ORF">ACFSOZ_11700</name>
</gene>
<evidence type="ECO:0000259" key="6">
    <source>
        <dbReference type="PROSITE" id="PS51736"/>
    </source>
</evidence>
<dbReference type="Gene3D" id="3.40.50.1390">
    <property type="entry name" value="Resolvase, N-terminal catalytic domain"/>
    <property type="match status" value="1"/>
</dbReference>
<dbReference type="SUPFAM" id="SSF46689">
    <property type="entry name" value="Homeodomain-like"/>
    <property type="match status" value="1"/>
</dbReference>
<comment type="caution">
    <text evidence="7">The sequence shown here is derived from an EMBL/GenBank/DDBJ whole genome shotgun (WGS) entry which is preliminary data.</text>
</comment>
<proteinExistence type="inferred from homology"/>
<keyword evidence="4" id="KW-0233">DNA recombination</keyword>
<evidence type="ECO:0000313" key="8">
    <source>
        <dbReference type="Proteomes" id="UP001597405"/>
    </source>
</evidence>
<feature type="domain" description="Resolvase/invertase-type recombinase catalytic" evidence="6">
    <location>
        <begin position="1"/>
        <end position="135"/>
    </location>
</feature>
<keyword evidence="3" id="KW-0238">DNA-binding</keyword>
<reference evidence="8" key="1">
    <citation type="journal article" date="2019" name="Int. J. Syst. Evol. Microbiol.">
        <title>The Global Catalogue of Microorganisms (GCM) 10K type strain sequencing project: providing services to taxonomists for standard genome sequencing and annotation.</title>
        <authorList>
            <consortium name="The Broad Institute Genomics Platform"/>
            <consortium name="The Broad Institute Genome Sequencing Center for Infectious Disease"/>
            <person name="Wu L."/>
            <person name="Ma J."/>
        </authorList>
    </citation>
    <scope>NUCLEOTIDE SEQUENCE [LARGE SCALE GENOMIC DNA]</scope>
    <source>
        <strain evidence="8">CGMCC 1.16225</strain>
    </source>
</reference>
<protein>
    <submittedName>
        <fullName evidence="7">Recombinase family protein</fullName>
    </submittedName>
</protein>
<accession>A0ABW4U8L6</accession>
<dbReference type="InterPro" id="IPR050639">
    <property type="entry name" value="SSR_resolvase"/>
</dbReference>
<organism evidence="7 8">
    <name type="scientific">Mesorhizobium newzealandense</name>
    <dbReference type="NCBI Taxonomy" id="1300302"/>
    <lineage>
        <taxon>Bacteria</taxon>
        <taxon>Pseudomonadati</taxon>
        <taxon>Pseudomonadota</taxon>
        <taxon>Alphaproteobacteria</taxon>
        <taxon>Hyphomicrobiales</taxon>
        <taxon>Phyllobacteriaceae</taxon>
        <taxon>Mesorhizobium</taxon>
    </lineage>
</organism>
<keyword evidence="2" id="KW-0229">DNA integration</keyword>
<feature type="active site" description="O-(5'-phospho-DNA)-serine intermediate" evidence="5">
    <location>
        <position position="9"/>
    </location>
</feature>
<dbReference type="RefSeq" id="WP_379097538.1">
    <property type="nucleotide sequence ID" value="NZ_JBHUGZ010000007.1"/>
</dbReference>
<dbReference type="Gene3D" id="1.10.10.60">
    <property type="entry name" value="Homeodomain-like"/>
    <property type="match status" value="1"/>
</dbReference>
<dbReference type="PROSITE" id="PS00397">
    <property type="entry name" value="RECOMBINASES_1"/>
    <property type="match status" value="1"/>
</dbReference>
<sequence length="193" mass="21335">MKYGYARVSTEAQDLSAQVERLRAAGCERIFFEKKSGKDANRPQLRRLMRGLKPGDVVYAVVSDRVARDPFDLLSIMRTVTAAGAALRLLDEPFIDTTSEMSDLVLFLVGWAAKWQRRRILENTANGRARAMAMGVKFGRKPKLSMQQRREALARLAAGEARSDVASSLHVSGSTISRLQSEATHPSNALLEG</sequence>
<name>A0ABW4U8L6_9HYPH</name>
<evidence type="ECO:0000313" key="7">
    <source>
        <dbReference type="EMBL" id="MFD1983331.1"/>
    </source>
</evidence>
<dbReference type="PROSITE" id="PS51736">
    <property type="entry name" value="RECOMBINASES_3"/>
    <property type="match status" value="1"/>
</dbReference>
<dbReference type="InterPro" id="IPR006118">
    <property type="entry name" value="Recombinase_CS"/>
</dbReference>
<evidence type="ECO:0000256" key="1">
    <source>
        <dbReference type="ARBA" id="ARBA00009913"/>
    </source>
</evidence>
<dbReference type="CDD" id="cd00569">
    <property type="entry name" value="HTH_Hin_like"/>
    <property type="match status" value="1"/>
</dbReference>
<evidence type="ECO:0000256" key="3">
    <source>
        <dbReference type="ARBA" id="ARBA00023125"/>
    </source>
</evidence>
<dbReference type="InterPro" id="IPR009057">
    <property type="entry name" value="Homeodomain-like_sf"/>
</dbReference>
<dbReference type="InterPro" id="IPR006119">
    <property type="entry name" value="Resolv_N"/>
</dbReference>
<evidence type="ECO:0000256" key="5">
    <source>
        <dbReference type="PROSITE-ProRule" id="PRU10137"/>
    </source>
</evidence>
<dbReference type="Proteomes" id="UP001597405">
    <property type="component" value="Unassembled WGS sequence"/>
</dbReference>
<dbReference type="PANTHER" id="PTHR30461:SF26">
    <property type="entry name" value="RESOLVASE HOMOLOG YNEB"/>
    <property type="match status" value="1"/>
</dbReference>
<evidence type="ECO:0000256" key="4">
    <source>
        <dbReference type="ARBA" id="ARBA00023172"/>
    </source>
</evidence>
<dbReference type="SUPFAM" id="SSF53041">
    <property type="entry name" value="Resolvase-like"/>
    <property type="match status" value="1"/>
</dbReference>
<dbReference type="SMART" id="SM00857">
    <property type="entry name" value="Resolvase"/>
    <property type="match status" value="1"/>
</dbReference>
<evidence type="ECO:0000256" key="2">
    <source>
        <dbReference type="ARBA" id="ARBA00022908"/>
    </source>
</evidence>
<dbReference type="EMBL" id="JBHUGZ010000007">
    <property type="protein sequence ID" value="MFD1983331.1"/>
    <property type="molecule type" value="Genomic_DNA"/>
</dbReference>
<dbReference type="Pfam" id="PF02796">
    <property type="entry name" value="HTH_7"/>
    <property type="match status" value="1"/>
</dbReference>